<name>A0A7C3GL53_9PROT</name>
<evidence type="ECO:0000256" key="10">
    <source>
        <dbReference type="PIRSR" id="PIRSR001399-1"/>
    </source>
</evidence>
<comment type="similarity">
    <text evidence="4 9">Belongs to the type-II 3-dehydroquinase family.</text>
</comment>
<organism evidence="13">
    <name type="scientific">Hellea balneolensis</name>
    <dbReference type="NCBI Taxonomy" id="287478"/>
    <lineage>
        <taxon>Bacteria</taxon>
        <taxon>Pseudomonadati</taxon>
        <taxon>Pseudomonadota</taxon>
        <taxon>Alphaproteobacteria</taxon>
        <taxon>Maricaulales</taxon>
        <taxon>Robiginitomaculaceae</taxon>
        <taxon>Hellea</taxon>
    </lineage>
</organism>
<keyword evidence="7 9" id="KW-0057">Aromatic amino acid biosynthesis</keyword>
<keyword evidence="9" id="KW-0028">Amino-acid biosynthesis</keyword>
<gene>
    <name evidence="9 13" type="primary">aroQ</name>
    <name evidence="13" type="ORF">ENJ46_02750</name>
</gene>
<dbReference type="GO" id="GO:0019631">
    <property type="term" value="P:quinate catabolic process"/>
    <property type="evidence" value="ECO:0007669"/>
    <property type="project" value="TreeGrafter"/>
</dbReference>
<dbReference type="NCBIfam" id="NF003805">
    <property type="entry name" value="PRK05395.1-2"/>
    <property type="match status" value="1"/>
</dbReference>
<feature type="binding site" evidence="9 11">
    <location>
        <position position="75"/>
    </location>
    <ligand>
        <name>substrate</name>
    </ligand>
</feature>
<feature type="active site" description="Proton acceptor" evidence="9 10">
    <location>
        <position position="24"/>
    </location>
</feature>
<evidence type="ECO:0000256" key="9">
    <source>
        <dbReference type="HAMAP-Rule" id="MF_00169"/>
    </source>
</evidence>
<evidence type="ECO:0000256" key="11">
    <source>
        <dbReference type="PIRSR" id="PIRSR001399-2"/>
    </source>
</evidence>
<feature type="binding site" evidence="9 11">
    <location>
        <position position="81"/>
    </location>
    <ligand>
        <name>substrate</name>
    </ligand>
</feature>
<keyword evidence="8 9" id="KW-0456">Lyase</keyword>
<dbReference type="AlphaFoldDB" id="A0A7C3GL53"/>
<accession>A0A7C3GL53</accession>
<dbReference type="PANTHER" id="PTHR21272:SF3">
    <property type="entry name" value="CATABOLIC 3-DEHYDROQUINASE"/>
    <property type="match status" value="1"/>
</dbReference>
<dbReference type="PROSITE" id="PS01029">
    <property type="entry name" value="DEHYDROQUINASE_II"/>
    <property type="match status" value="1"/>
</dbReference>
<feature type="site" description="Transition state stabilizer" evidence="9 12">
    <location>
        <position position="19"/>
    </location>
</feature>
<evidence type="ECO:0000256" key="6">
    <source>
        <dbReference type="ARBA" id="ARBA00012060"/>
    </source>
</evidence>
<dbReference type="GO" id="GO:0009423">
    <property type="term" value="P:chorismate biosynthetic process"/>
    <property type="evidence" value="ECO:0007669"/>
    <property type="project" value="UniProtKB-UniRule"/>
</dbReference>
<dbReference type="NCBIfam" id="TIGR01088">
    <property type="entry name" value="aroQ"/>
    <property type="match status" value="1"/>
</dbReference>
<dbReference type="InterPro" id="IPR018509">
    <property type="entry name" value="DHquinase_II_CS"/>
</dbReference>
<dbReference type="PIRSF" id="PIRSF001399">
    <property type="entry name" value="DHquinase_II"/>
    <property type="match status" value="1"/>
</dbReference>
<comment type="pathway">
    <text evidence="3 9">Metabolic intermediate biosynthesis; chorismate biosynthesis; chorismate from D-erythrose 4-phosphate and phosphoenolpyruvate: step 3/7.</text>
</comment>
<feature type="binding site" evidence="9 11">
    <location>
        <position position="112"/>
    </location>
    <ligand>
        <name>substrate</name>
    </ligand>
</feature>
<evidence type="ECO:0000256" key="12">
    <source>
        <dbReference type="PIRSR" id="PIRSR001399-3"/>
    </source>
</evidence>
<feature type="binding site" evidence="9 11">
    <location>
        <begin position="102"/>
        <end position="103"/>
    </location>
    <ligand>
        <name>substrate</name>
    </ligand>
</feature>
<dbReference type="CDD" id="cd00466">
    <property type="entry name" value="DHQase_II"/>
    <property type="match status" value="1"/>
</dbReference>
<dbReference type="UniPathway" id="UPA00053">
    <property type="reaction ID" value="UER00086"/>
</dbReference>
<evidence type="ECO:0000256" key="4">
    <source>
        <dbReference type="ARBA" id="ARBA00011037"/>
    </source>
</evidence>
<evidence type="ECO:0000256" key="3">
    <source>
        <dbReference type="ARBA" id="ARBA00004902"/>
    </source>
</evidence>
<comment type="catalytic activity">
    <reaction evidence="1 9">
        <text>3-dehydroquinate = 3-dehydroshikimate + H2O</text>
        <dbReference type="Rhea" id="RHEA:21096"/>
        <dbReference type="ChEBI" id="CHEBI:15377"/>
        <dbReference type="ChEBI" id="CHEBI:16630"/>
        <dbReference type="ChEBI" id="CHEBI:32364"/>
        <dbReference type="EC" id="4.2.1.10"/>
    </reaction>
</comment>
<feature type="binding site" evidence="9 11">
    <location>
        <position position="88"/>
    </location>
    <ligand>
        <name>substrate</name>
    </ligand>
</feature>
<evidence type="ECO:0000256" key="5">
    <source>
        <dbReference type="ARBA" id="ARBA00011193"/>
    </source>
</evidence>
<dbReference type="Gene3D" id="3.40.50.9100">
    <property type="entry name" value="Dehydroquinase, class II"/>
    <property type="match status" value="1"/>
</dbReference>
<protein>
    <recommendedName>
        <fullName evidence="6 9">3-dehydroquinate dehydratase</fullName>
        <shortName evidence="9">3-dehydroquinase</shortName>
        <ecNumber evidence="6 9">4.2.1.10</ecNumber>
    </recommendedName>
    <alternativeName>
        <fullName evidence="9">Type II DHQase</fullName>
    </alternativeName>
</protein>
<dbReference type="GO" id="GO:0008652">
    <property type="term" value="P:amino acid biosynthetic process"/>
    <property type="evidence" value="ECO:0007669"/>
    <property type="project" value="UniProtKB-KW"/>
</dbReference>
<dbReference type="Proteomes" id="UP000886042">
    <property type="component" value="Unassembled WGS sequence"/>
</dbReference>
<dbReference type="InterPro" id="IPR036441">
    <property type="entry name" value="DHquinase_II_sf"/>
</dbReference>
<evidence type="ECO:0000256" key="1">
    <source>
        <dbReference type="ARBA" id="ARBA00001864"/>
    </source>
</evidence>
<reference evidence="13" key="1">
    <citation type="journal article" date="2020" name="mSystems">
        <title>Genome- and Community-Level Interaction Insights into Carbon Utilization and Element Cycling Functions of Hydrothermarchaeota in Hydrothermal Sediment.</title>
        <authorList>
            <person name="Zhou Z."/>
            <person name="Liu Y."/>
            <person name="Xu W."/>
            <person name="Pan J."/>
            <person name="Luo Z.H."/>
            <person name="Li M."/>
        </authorList>
    </citation>
    <scope>NUCLEOTIDE SEQUENCE [LARGE SCALE GENOMIC DNA]</scope>
    <source>
        <strain evidence="13">HyVt-489</strain>
    </source>
</reference>
<evidence type="ECO:0000313" key="13">
    <source>
        <dbReference type="EMBL" id="HFB54818.1"/>
    </source>
</evidence>
<dbReference type="InterPro" id="IPR001874">
    <property type="entry name" value="DHquinase_II"/>
</dbReference>
<dbReference type="SUPFAM" id="SSF52304">
    <property type="entry name" value="Type II 3-dehydroquinate dehydratase"/>
    <property type="match status" value="1"/>
</dbReference>
<dbReference type="EMBL" id="DRMN01000184">
    <property type="protein sequence ID" value="HFB54818.1"/>
    <property type="molecule type" value="Genomic_DNA"/>
</dbReference>
<dbReference type="PANTHER" id="PTHR21272">
    <property type="entry name" value="CATABOLIC 3-DEHYDROQUINASE"/>
    <property type="match status" value="1"/>
</dbReference>
<comment type="function">
    <text evidence="2 9">Catalyzes a trans-dehydration via an enolate intermediate.</text>
</comment>
<evidence type="ECO:0000256" key="7">
    <source>
        <dbReference type="ARBA" id="ARBA00023141"/>
    </source>
</evidence>
<sequence length="147" mass="15951">MSKPIYILNGPNLNLLGQREPEIYGSTTLSEVEALCTAECKKAGYSLVFKQSNIEGELVNWIQEARQAGVALLINPAAYTHTSVALHDALKTLDIPSVELHISQPAKREAFRQISLVAQAVNGTISGFGINSYLLALKSVIDILEKS</sequence>
<evidence type="ECO:0000256" key="2">
    <source>
        <dbReference type="ARBA" id="ARBA00003924"/>
    </source>
</evidence>
<comment type="caution">
    <text evidence="13">The sequence shown here is derived from an EMBL/GenBank/DDBJ whole genome shotgun (WGS) entry which is preliminary data.</text>
</comment>
<proteinExistence type="inferred from homology"/>
<dbReference type="HAMAP" id="MF_00169">
    <property type="entry name" value="AroQ"/>
    <property type="match status" value="1"/>
</dbReference>
<dbReference type="EC" id="4.2.1.10" evidence="6 9"/>
<dbReference type="GO" id="GO:0009073">
    <property type="term" value="P:aromatic amino acid family biosynthetic process"/>
    <property type="evidence" value="ECO:0007669"/>
    <property type="project" value="UniProtKB-KW"/>
</dbReference>
<dbReference type="Pfam" id="PF01220">
    <property type="entry name" value="DHquinase_II"/>
    <property type="match status" value="1"/>
</dbReference>
<dbReference type="NCBIfam" id="NF003807">
    <property type="entry name" value="PRK05395.1-4"/>
    <property type="match status" value="1"/>
</dbReference>
<comment type="subunit">
    <text evidence="5 9">Homododecamer.</text>
</comment>
<feature type="active site" description="Proton donor" evidence="9 10">
    <location>
        <position position="101"/>
    </location>
</feature>
<dbReference type="GO" id="GO:0003855">
    <property type="term" value="F:3-dehydroquinate dehydratase activity"/>
    <property type="evidence" value="ECO:0007669"/>
    <property type="project" value="UniProtKB-UniRule"/>
</dbReference>
<dbReference type="NCBIfam" id="NF003806">
    <property type="entry name" value="PRK05395.1-3"/>
    <property type="match status" value="1"/>
</dbReference>
<evidence type="ECO:0000256" key="8">
    <source>
        <dbReference type="ARBA" id="ARBA00023239"/>
    </source>
</evidence>